<evidence type="ECO:0000256" key="2">
    <source>
        <dbReference type="SAM" id="SignalP"/>
    </source>
</evidence>
<evidence type="ECO:0000256" key="1">
    <source>
        <dbReference type="SAM" id="MobiDB-lite"/>
    </source>
</evidence>
<dbReference type="Proteomes" id="UP000220914">
    <property type="component" value="Unassembled WGS sequence"/>
</dbReference>
<feature type="compositionally biased region" description="Low complexity" evidence="1">
    <location>
        <begin position="34"/>
        <end position="46"/>
    </location>
</feature>
<sequence>MPVLTRRRIATLAGALTMAAVFAAGCQSSGDQEPSTTTPTTTTPTSATPPPTTTAPPAPPTEKRIDPTGGNLFTPEIKAPPAPTEPPGVHRNKH</sequence>
<name>A0A2A7N090_MYCAG</name>
<comment type="caution">
    <text evidence="3">The sequence shown here is derived from an EMBL/GenBank/DDBJ whole genome shotgun (WGS) entry which is preliminary data.</text>
</comment>
<feature type="chain" id="PRO_5013038021" description="Lipoprotein" evidence="2">
    <location>
        <begin position="24"/>
        <end position="94"/>
    </location>
</feature>
<keyword evidence="2" id="KW-0732">Signal</keyword>
<keyword evidence="4" id="KW-1185">Reference proteome</keyword>
<feature type="signal peptide" evidence="2">
    <location>
        <begin position="1"/>
        <end position="23"/>
    </location>
</feature>
<dbReference type="EMBL" id="PDCP01000028">
    <property type="protein sequence ID" value="PEG37203.1"/>
    <property type="molecule type" value="Genomic_DNA"/>
</dbReference>
<gene>
    <name evidence="3" type="ORF">CQY20_16645</name>
</gene>
<dbReference type="AlphaFoldDB" id="A0A2A7N090"/>
<protein>
    <recommendedName>
        <fullName evidence="5">Lipoprotein</fullName>
    </recommendedName>
</protein>
<feature type="region of interest" description="Disordered" evidence="1">
    <location>
        <begin position="26"/>
        <end position="94"/>
    </location>
</feature>
<evidence type="ECO:0000313" key="3">
    <source>
        <dbReference type="EMBL" id="PEG37203.1"/>
    </source>
</evidence>
<accession>A0A2A7N090</accession>
<feature type="compositionally biased region" description="Pro residues" evidence="1">
    <location>
        <begin position="47"/>
        <end position="60"/>
    </location>
</feature>
<dbReference type="PROSITE" id="PS51257">
    <property type="entry name" value="PROKAR_LIPOPROTEIN"/>
    <property type="match status" value="1"/>
</dbReference>
<organism evidence="3 4">
    <name type="scientific">Mycolicibacterium agri</name>
    <name type="common">Mycobacterium agri</name>
    <dbReference type="NCBI Taxonomy" id="36811"/>
    <lineage>
        <taxon>Bacteria</taxon>
        <taxon>Bacillati</taxon>
        <taxon>Actinomycetota</taxon>
        <taxon>Actinomycetes</taxon>
        <taxon>Mycobacteriales</taxon>
        <taxon>Mycobacteriaceae</taxon>
        <taxon>Mycolicibacterium</taxon>
    </lineage>
</organism>
<evidence type="ECO:0008006" key="5">
    <source>
        <dbReference type="Google" id="ProtNLM"/>
    </source>
</evidence>
<proteinExistence type="predicted"/>
<dbReference type="OrthoDB" id="4750655at2"/>
<evidence type="ECO:0000313" key="4">
    <source>
        <dbReference type="Proteomes" id="UP000220914"/>
    </source>
</evidence>
<reference evidence="3 4" key="1">
    <citation type="submission" date="2017-10" db="EMBL/GenBank/DDBJ databases">
        <title>The new phylogeny of genus Mycobacterium.</title>
        <authorList>
            <person name="Tortoli E."/>
            <person name="Trovato A."/>
            <person name="Cirillo D.M."/>
        </authorList>
    </citation>
    <scope>NUCLEOTIDE SEQUENCE [LARGE SCALE GENOMIC DNA]</scope>
    <source>
        <strain evidence="3 4">CCUG37673</strain>
    </source>
</reference>